<dbReference type="PIRSF" id="PIRSF000495">
    <property type="entry name" value="Amidotransf_hisH"/>
    <property type="match status" value="1"/>
</dbReference>
<sequence length="205" mass="22668">MDKKICILDYGSGNVKSVFNIVGSIVQNTVISNKADDIRTASHIILPGVGSFGAAMEKIRHKIPLDILTKEVLSKKKPFLGICVGMQVLAAKGFEFGDHPGLGWISGVVDKLDSGQLPLPHIGWNNIDIINSHPLLQGLNNNQDFYFVHSYVFQTSNQENIIATTQYGQRFNSIISKENISGVQFHPEKSQKAGKLLLSNFFQMR</sequence>
<keyword evidence="10" id="KW-0963">Cytoplasm</keyword>
<dbReference type="GO" id="GO:0005737">
    <property type="term" value="C:cytoplasm"/>
    <property type="evidence" value="ECO:0007669"/>
    <property type="project" value="UniProtKB-SubCell"/>
</dbReference>
<keyword evidence="7 10" id="KW-0456">Lyase</keyword>
<dbReference type="GO" id="GO:0016829">
    <property type="term" value="F:lyase activity"/>
    <property type="evidence" value="ECO:0007669"/>
    <property type="project" value="UniProtKB-KW"/>
</dbReference>
<evidence type="ECO:0000256" key="1">
    <source>
        <dbReference type="ARBA" id="ARBA00005091"/>
    </source>
</evidence>
<dbReference type="NCBIfam" id="TIGR01855">
    <property type="entry name" value="IMP_synth_hisH"/>
    <property type="match status" value="1"/>
</dbReference>
<dbReference type="GO" id="GO:0004359">
    <property type="term" value="F:glutaminase activity"/>
    <property type="evidence" value="ECO:0007669"/>
    <property type="project" value="UniProtKB-EC"/>
</dbReference>
<keyword evidence="4 10" id="KW-0378">Hydrolase</keyword>
<dbReference type="PANTHER" id="PTHR42701">
    <property type="entry name" value="IMIDAZOLE GLYCEROL PHOSPHATE SYNTHASE SUBUNIT HISH"/>
    <property type="match status" value="1"/>
</dbReference>
<evidence type="ECO:0000256" key="6">
    <source>
        <dbReference type="ARBA" id="ARBA00023102"/>
    </source>
</evidence>
<dbReference type="STRING" id="1798561.A3B87_00070"/>
<comment type="function">
    <text evidence="10">IGPS catalyzes the conversion of PRFAR and glutamine to IGP, AICAR and glutamate. The HisH subunit catalyzes the hydrolysis of glutamine to glutamate and ammonia as part of the synthesis of IGP and AICAR. The resulting ammonia molecule is channeled to the active site of HisF.</text>
</comment>
<feature type="domain" description="Glutamine amidotransferase" evidence="12">
    <location>
        <begin position="7"/>
        <end position="202"/>
    </location>
</feature>
<comment type="pathway">
    <text evidence="1 10">Amino-acid biosynthesis; L-histidine biosynthesis; L-histidine from 5-phospho-alpha-D-ribose 1-diphosphate: step 5/9.</text>
</comment>
<feature type="active site" evidence="10 11">
    <location>
        <position position="188"/>
    </location>
</feature>
<dbReference type="GO" id="GO:0000105">
    <property type="term" value="P:L-histidine biosynthetic process"/>
    <property type="evidence" value="ECO:0007669"/>
    <property type="project" value="UniProtKB-UniRule"/>
</dbReference>
<dbReference type="InterPro" id="IPR017926">
    <property type="entry name" value="GATASE"/>
</dbReference>
<dbReference type="InterPro" id="IPR029062">
    <property type="entry name" value="Class_I_gatase-like"/>
</dbReference>
<evidence type="ECO:0000256" key="8">
    <source>
        <dbReference type="ARBA" id="ARBA00047838"/>
    </source>
</evidence>
<proteinExistence type="inferred from homology"/>
<reference evidence="13 14" key="1">
    <citation type="journal article" date="2016" name="Nat. Commun.">
        <title>Thousands of microbial genomes shed light on interconnected biogeochemical processes in an aquifer system.</title>
        <authorList>
            <person name="Anantharaman K."/>
            <person name="Brown C.T."/>
            <person name="Hug L.A."/>
            <person name="Sharon I."/>
            <person name="Castelle C.J."/>
            <person name="Probst A.J."/>
            <person name="Thomas B.C."/>
            <person name="Singh A."/>
            <person name="Wilkins M.J."/>
            <person name="Karaoz U."/>
            <person name="Brodie E.L."/>
            <person name="Williams K.H."/>
            <person name="Hubbard S.S."/>
            <person name="Banfield J.F."/>
        </authorList>
    </citation>
    <scope>NUCLEOTIDE SEQUENCE [LARGE SCALE GENOMIC DNA]</scope>
</reference>
<name>A0A1F6FN15_9BACT</name>
<accession>A0A1F6FN15</accession>
<feature type="active site" evidence="10 11">
    <location>
        <position position="186"/>
    </location>
</feature>
<keyword evidence="5 10" id="KW-0315">Glutamine amidotransferase</keyword>
<evidence type="ECO:0000313" key="14">
    <source>
        <dbReference type="Proteomes" id="UP000179136"/>
    </source>
</evidence>
<feature type="active site" description="Nucleophile" evidence="10 11">
    <location>
        <position position="83"/>
    </location>
</feature>
<dbReference type="Pfam" id="PF00117">
    <property type="entry name" value="GATase"/>
    <property type="match status" value="1"/>
</dbReference>
<evidence type="ECO:0000256" key="3">
    <source>
        <dbReference type="ARBA" id="ARBA00022605"/>
    </source>
</evidence>
<dbReference type="Gene3D" id="3.40.50.880">
    <property type="match status" value="1"/>
</dbReference>
<dbReference type="SUPFAM" id="SSF52317">
    <property type="entry name" value="Class I glutamine amidotransferase-like"/>
    <property type="match status" value="1"/>
</dbReference>
<dbReference type="PROSITE" id="PS51273">
    <property type="entry name" value="GATASE_TYPE_1"/>
    <property type="match status" value="1"/>
</dbReference>
<dbReference type="UniPathway" id="UPA00031">
    <property type="reaction ID" value="UER00010"/>
</dbReference>
<comment type="subunit">
    <text evidence="2 10">Heterodimer of HisH and HisF.</text>
</comment>
<evidence type="ECO:0000256" key="2">
    <source>
        <dbReference type="ARBA" id="ARBA00011152"/>
    </source>
</evidence>
<comment type="catalytic activity">
    <reaction evidence="8 10">
        <text>5-[(5-phospho-1-deoxy-D-ribulos-1-ylimino)methylamino]-1-(5-phospho-beta-D-ribosyl)imidazole-4-carboxamide + L-glutamine = D-erythro-1-(imidazol-4-yl)glycerol 3-phosphate + 5-amino-1-(5-phospho-beta-D-ribosyl)imidazole-4-carboxamide + L-glutamate + H(+)</text>
        <dbReference type="Rhea" id="RHEA:24793"/>
        <dbReference type="ChEBI" id="CHEBI:15378"/>
        <dbReference type="ChEBI" id="CHEBI:29985"/>
        <dbReference type="ChEBI" id="CHEBI:58278"/>
        <dbReference type="ChEBI" id="CHEBI:58359"/>
        <dbReference type="ChEBI" id="CHEBI:58475"/>
        <dbReference type="ChEBI" id="CHEBI:58525"/>
        <dbReference type="EC" id="4.3.2.10"/>
    </reaction>
</comment>
<evidence type="ECO:0000256" key="7">
    <source>
        <dbReference type="ARBA" id="ARBA00023239"/>
    </source>
</evidence>
<dbReference type="CDD" id="cd01748">
    <property type="entry name" value="GATase1_IGP_Synthase"/>
    <property type="match status" value="1"/>
</dbReference>
<evidence type="ECO:0000256" key="10">
    <source>
        <dbReference type="HAMAP-Rule" id="MF_00278"/>
    </source>
</evidence>
<dbReference type="AlphaFoldDB" id="A0A1F6FN15"/>
<keyword evidence="3 10" id="KW-0028">Amino-acid biosynthesis</keyword>
<organism evidence="13 14">
    <name type="scientific">Candidatus Kuenenbacteria bacterium RIFCSPHIGHO2_02_FULL_39_13</name>
    <dbReference type="NCBI Taxonomy" id="1798561"/>
    <lineage>
        <taxon>Bacteria</taxon>
        <taxon>Candidatus Kueneniibacteriota</taxon>
    </lineage>
</organism>
<gene>
    <name evidence="10" type="primary">hisH</name>
    <name evidence="13" type="ORF">A3B87_00070</name>
</gene>
<protein>
    <recommendedName>
        <fullName evidence="10">Imidazole glycerol phosphate synthase subunit HisH</fullName>
        <ecNumber evidence="10">4.3.2.10</ecNumber>
    </recommendedName>
    <alternativeName>
        <fullName evidence="10">IGP synthase glutaminase subunit</fullName>
        <ecNumber evidence="10">3.5.1.2</ecNumber>
    </alternativeName>
    <alternativeName>
        <fullName evidence="10">IGP synthase subunit HisH</fullName>
    </alternativeName>
    <alternativeName>
        <fullName evidence="10">ImGP synthase subunit HisH</fullName>
        <shortName evidence="10">IGPS subunit HisH</shortName>
    </alternativeName>
</protein>
<comment type="catalytic activity">
    <reaction evidence="9 10">
        <text>L-glutamine + H2O = L-glutamate + NH4(+)</text>
        <dbReference type="Rhea" id="RHEA:15889"/>
        <dbReference type="ChEBI" id="CHEBI:15377"/>
        <dbReference type="ChEBI" id="CHEBI:28938"/>
        <dbReference type="ChEBI" id="CHEBI:29985"/>
        <dbReference type="ChEBI" id="CHEBI:58359"/>
        <dbReference type="EC" id="3.5.1.2"/>
    </reaction>
</comment>
<dbReference type="InterPro" id="IPR010139">
    <property type="entry name" value="Imidazole-glycPsynth_HisH"/>
</dbReference>
<comment type="subcellular location">
    <subcellularLocation>
        <location evidence="10">Cytoplasm</location>
    </subcellularLocation>
</comment>
<evidence type="ECO:0000256" key="11">
    <source>
        <dbReference type="PIRSR" id="PIRSR000495-1"/>
    </source>
</evidence>
<keyword evidence="13" id="KW-0808">Transferase</keyword>
<evidence type="ECO:0000256" key="5">
    <source>
        <dbReference type="ARBA" id="ARBA00022962"/>
    </source>
</evidence>
<dbReference type="PANTHER" id="PTHR42701:SF1">
    <property type="entry name" value="IMIDAZOLE GLYCEROL PHOSPHATE SYNTHASE SUBUNIT HISH"/>
    <property type="match status" value="1"/>
</dbReference>
<dbReference type="EMBL" id="MFMW01000017">
    <property type="protein sequence ID" value="OGG87253.1"/>
    <property type="molecule type" value="Genomic_DNA"/>
</dbReference>
<comment type="caution">
    <text evidence="13">The sequence shown here is derived from an EMBL/GenBank/DDBJ whole genome shotgun (WGS) entry which is preliminary data.</text>
</comment>
<dbReference type="HAMAP" id="MF_00278">
    <property type="entry name" value="HisH"/>
    <property type="match status" value="1"/>
</dbReference>
<dbReference type="GO" id="GO:0000107">
    <property type="term" value="F:imidazoleglycerol-phosphate synthase activity"/>
    <property type="evidence" value="ECO:0007669"/>
    <property type="project" value="UniProtKB-UniRule"/>
</dbReference>
<dbReference type="EC" id="3.5.1.2" evidence="10"/>
<keyword evidence="6 10" id="KW-0368">Histidine biosynthesis</keyword>
<evidence type="ECO:0000256" key="4">
    <source>
        <dbReference type="ARBA" id="ARBA00022801"/>
    </source>
</evidence>
<dbReference type="EC" id="4.3.2.10" evidence="10"/>
<evidence type="ECO:0000313" key="13">
    <source>
        <dbReference type="EMBL" id="OGG87253.1"/>
    </source>
</evidence>
<evidence type="ECO:0000259" key="12">
    <source>
        <dbReference type="Pfam" id="PF00117"/>
    </source>
</evidence>
<evidence type="ECO:0000256" key="9">
    <source>
        <dbReference type="ARBA" id="ARBA00049534"/>
    </source>
</evidence>
<dbReference type="Proteomes" id="UP000179136">
    <property type="component" value="Unassembled WGS sequence"/>
</dbReference>